<proteinExistence type="predicted"/>
<protein>
    <submittedName>
        <fullName evidence="1">Uncharacterized protein</fullName>
    </submittedName>
</protein>
<dbReference type="Proteomes" id="UP001548189">
    <property type="component" value="Unassembled WGS sequence"/>
</dbReference>
<evidence type="ECO:0000313" key="1">
    <source>
        <dbReference type="EMBL" id="MET1257632.1"/>
    </source>
</evidence>
<reference evidence="1 2" key="1">
    <citation type="submission" date="2024-06" db="EMBL/GenBank/DDBJ databases">
        <authorList>
            <person name="Li F."/>
        </authorList>
    </citation>
    <scope>NUCLEOTIDE SEQUENCE [LARGE SCALE GENOMIC DNA]</scope>
    <source>
        <strain evidence="1 2">GXAS 311</strain>
    </source>
</reference>
<accession>A0ABV2C1H0</accession>
<sequence>MEDPKYQYYGVPVLSFEGGPDVCPFDLVTFTVHRQDKALLYEVYSNQHQQFAEAQKFINTKKSKSRVLVSQVFQPISEDDFNSWLTFITDQLDLFFERLEPDVNLYFDFSPNSLKAAGKLLLGWFSSPDSIQAESELFCDLYTYIGEVFHRNLGAQFYLPASEDDEKFGQPSIRCINDETFSLPQLAFDALVSQKADFVFQVYNRMVNSEGRV</sequence>
<comment type="caution">
    <text evidence="1">The sequence shown here is derived from an EMBL/GenBank/DDBJ whole genome shotgun (WGS) entry which is preliminary data.</text>
</comment>
<evidence type="ECO:0000313" key="2">
    <source>
        <dbReference type="Proteomes" id="UP001548189"/>
    </source>
</evidence>
<organism evidence="1 2">
    <name type="scientific">Aliikangiella maris</name>
    <dbReference type="NCBI Taxonomy" id="3162458"/>
    <lineage>
        <taxon>Bacteria</taxon>
        <taxon>Pseudomonadati</taxon>
        <taxon>Pseudomonadota</taxon>
        <taxon>Gammaproteobacteria</taxon>
        <taxon>Oceanospirillales</taxon>
        <taxon>Pleioneaceae</taxon>
        <taxon>Aliikangiella</taxon>
    </lineage>
</organism>
<keyword evidence="2" id="KW-1185">Reference proteome</keyword>
<gene>
    <name evidence="1" type="ORF">ABVT43_21045</name>
</gene>
<dbReference type="EMBL" id="JBEVCJ010000142">
    <property type="protein sequence ID" value="MET1257632.1"/>
    <property type="molecule type" value="Genomic_DNA"/>
</dbReference>
<name>A0ABV2C1H0_9GAMM</name>